<dbReference type="OrthoDB" id="361443at2"/>
<dbReference type="EMBL" id="CP001843">
    <property type="protein sequence ID" value="AEF84019.1"/>
    <property type="molecule type" value="Genomic_DNA"/>
</dbReference>
<dbReference type="KEGG" id="tpi:TREPR_3113"/>
<accession>F5YMJ6</accession>
<dbReference type="AlphaFoldDB" id="F5YMJ6"/>
<dbReference type="HOGENOM" id="CLU_2686739_0_0_12"/>
<dbReference type="eggNOG" id="ENOG5032GJU">
    <property type="taxonomic scope" value="Bacteria"/>
</dbReference>
<name>F5YMJ6_TREPZ</name>
<gene>
    <name evidence="1" type="ordered locus">TREPR_3113</name>
</gene>
<reference evidence="1 2" key="2">
    <citation type="journal article" date="2011" name="ISME J.">
        <title>RNA-seq reveals cooperative metabolic interactions between two termite-gut spirochete species in co-culture.</title>
        <authorList>
            <person name="Rosenthal A.Z."/>
            <person name="Matson E.G."/>
            <person name="Eldar A."/>
            <person name="Leadbetter J.R."/>
        </authorList>
    </citation>
    <scope>NUCLEOTIDE SEQUENCE [LARGE SCALE GENOMIC DNA]</scope>
    <source>
        <strain evidence="2">ATCC BAA-887 / DSM 12427 / ZAS-2</strain>
    </source>
</reference>
<reference evidence="2" key="1">
    <citation type="submission" date="2009-12" db="EMBL/GenBank/DDBJ databases">
        <title>Complete sequence of Treponema primitia strain ZAS-2.</title>
        <authorList>
            <person name="Tetu S.G."/>
            <person name="Matson E."/>
            <person name="Ren Q."/>
            <person name="Seshadri R."/>
            <person name="Elbourne L."/>
            <person name="Hassan K.A."/>
            <person name="Durkin A."/>
            <person name="Radune D."/>
            <person name="Mohamoud Y."/>
            <person name="Shay R."/>
            <person name="Jin S."/>
            <person name="Zhang X."/>
            <person name="Lucey K."/>
            <person name="Ballor N.R."/>
            <person name="Ottesen E."/>
            <person name="Rosenthal R."/>
            <person name="Allen A."/>
            <person name="Leadbetter J.R."/>
            <person name="Paulsen I.T."/>
        </authorList>
    </citation>
    <scope>NUCLEOTIDE SEQUENCE [LARGE SCALE GENOMIC DNA]</scope>
    <source>
        <strain evidence="2">ATCC BAA-887 / DSM 12427 / ZAS-2</strain>
    </source>
</reference>
<evidence type="ECO:0000313" key="1">
    <source>
        <dbReference type="EMBL" id="AEF84019.1"/>
    </source>
</evidence>
<proteinExistence type="predicted"/>
<organism evidence="1 2">
    <name type="scientific">Treponema primitia (strain ATCC BAA-887 / DSM 12427 / ZAS-2)</name>
    <dbReference type="NCBI Taxonomy" id="545694"/>
    <lineage>
        <taxon>Bacteria</taxon>
        <taxon>Pseudomonadati</taxon>
        <taxon>Spirochaetota</taxon>
        <taxon>Spirochaetia</taxon>
        <taxon>Spirochaetales</taxon>
        <taxon>Treponemataceae</taxon>
        <taxon>Treponema</taxon>
    </lineage>
</organism>
<evidence type="ECO:0000313" key="2">
    <source>
        <dbReference type="Proteomes" id="UP000009223"/>
    </source>
</evidence>
<dbReference type="RefSeq" id="WP_015707147.1">
    <property type="nucleotide sequence ID" value="NC_015578.1"/>
</dbReference>
<protein>
    <submittedName>
        <fullName evidence="1">Uncharacterized protein</fullName>
    </submittedName>
</protein>
<sequence length="74" mass="8137">MPEPAKRDPKAPRFLQITIKDSEGKEWTTTIAQPKDFSSGSVGFYASDKITNPESGERYQCGLTFTLIGSKPGK</sequence>
<dbReference type="STRING" id="545694.TREPR_3113"/>
<keyword evidence="2" id="KW-1185">Reference proteome</keyword>
<dbReference type="Proteomes" id="UP000009223">
    <property type="component" value="Chromosome"/>
</dbReference>